<dbReference type="OrthoDB" id="2707407at2759"/>
<feature type="non-terminal residue" evidence="1">
    <location>
        <position position="1"/>
    </location>
</feature>
<sequence>LCGILSELGWGGWKLAGLPAVLKATPVLLEHELKLTIHLFASLKKQGKISDVDV</sequence>
<organism evidence="2">
    <name type="scientific">Serpula lacrymans var. lacrymans (strain S7.3)</name>
    <name type="common">Dry rot fungus</name>
    <dbReference type="NCBI Taxonomy" id="936435"/>
    <lineage>
        <taxon>Eukaryota</taxon>
        <taxon>Fungi</taxon>
        <taxon>Dikarya</taxon>
        <taxon>Basidiomycota</taxon>
        <taxon>Agaricomycotina</taxon>
        <taxon>Agaricomycetes</taxon>
        <taxon>Agaricomycetidae</taxon>
        <taxon>Boletales</taxon>
        <taxon>Coniophorineae</taxon>
        <taxon>Serpulaceae</taxon>
        <taxon>Serpula</taxon>
    </lineage>
</organism>
<evidence type="ECO:0000313" key="1">
    <source>
        <dbReference type="EMBL" id="EGO05101.1"/>
    </source>
</evidence>
<dbReference type="HOGENOM" id="CLU_3056237_0_0_1"/>
<dbReference type="EMBL" id="GL945474">
    <property type="protein sequence ID" value="EGO05101.1"/>
    <property type="molecule type" value="Genomic_DNA"/>
</dbReference>
<dbReference type="STRING" id="936435.F8PI05"/>
<name>F8PI05_SERL3</name>
<evidence type="ECO:0000313" key="2">
    <source>
        <dbReference type="Proteomes" id="UP000008063"/>
    </source>
</evidence>
<accession>F8PI05</accession>
<reference evidence="2" key="1">
    <citation type="journal article" date="2011" name="Science">
        <title>The plant cell wall-decomposing machinery underlies the functional diversity of forest fungi.</title>
        <authorList>
            <person name="Eastwood D.C."/>
            <person name="Floudas D."/>
            <person name="Binder M."/>
            <person name="Majcherczyk A."/>
            <person name="Schneider P."/>
            <person name="Aerts A."/>
            <person name="Asiegbu F.O."/>
            <person name="Baker S.E."/>
            <person name="Barry K."/>
            <person name="Bendiksby M."/>
            <person name="Blumentritt M."/>
            <person name="Coutinho P.M."/>
            <person name="Cullen D."/>
            <person name="de Vries R.P."/>
            <person name="Gathman A."/>
            <person name="Goodell B."/>
            <person name="Henrissat B."/>
            <person name="Ihrmark K."/>
            <person name="Kauserud H."/>
            <person name="Kohler A."/>
            <person name="LaButti K."/>
            <person name="Lapidus A."/>
            <person name="Lavin J.L."/>
            <person name="Lee Y.-H."/>
            <person name="Lindquist E."/>
            <person name="Lilly W."/>
            <person name="Lucas S."/>
            <person name="Morin E."/>
            <person name="Murat C."/>
            <person name="Oguiza J.A."/>
            <person name="Park J."/>
            <person name="Pisabarro A.G."/>
            <person name="Riley R."/>
            <person name="Rosling A."/>
            <person name="Salamov A."/>
            <person name="Schmidt O."/>
            <person name="Schmutz J."/>
            <person name="Skrede I."/>
            <person name="Stenlid J."/>
            <person name="Wiebenga A."/>
            <person name="Xie X."/>
            <person name="Kuees U."/>
            <person name="Hibbett D.S."/>
            <person name="Hoffmeister D."/>
            <person name="Hoegberg N."/>
            <person name="Martin F."/>
            <person name="Grigoriev I.V."/>
            <person name="Watkinson S.C."/>
        </authorList>
    </citation>
    <scope>NUCLEOTIDE SEQUENCE [LARGE SCALE GENOMIC DNA]</scope>
    <source>
        <strain evidence="2">strain S7.3</strain>
    </source>
</reference>
<proteinExistence type="predicted"/>
<protein>
    <submittedName>
        <fullName evidence="1">Uncharacterized protein</fullName>
    </submittedName>
</protein>
<dbReference type="InParanoid" id="F8PI05"/>
<dbReference type="Proteomes" id="UP000008063">
    <property type="component" value="Unassembled WGS sequence"/>
</dbReference>
<gene>
    <name evidence="1" type="ORF">SERLA73DRAFT_27651</name>
</gene>
<feature type="non-terminal residue" evidence="1">
    <location>
        <position position="54"/>
    </location>
</feature>
<dbReference type="AlphaFoldDB" id="F8PI05"/>
<keyword evidence="2" id="KW-1185">Reference proteome</keyword>